<dbReference type="NCBIfam" id="TIGR01031">
    <property type="entry name" value="rpmF_bact"/>
    <property type="match status" value="1"/>
</dbReference>
<dbReference type="InterPro" id="IPR019775">
    <property type="entry name" value="WD40_repeat_CS"/>
</dbReference>
<evidence type="ECO:0000256" key="4">
    <source>
        <dbReference type="ARBA" id="ARBA00022980"/>
    </source>
</evidence>
<dbReference type="CDD" id="cd00200">
    <property type="entry name" value="WD40"/>
    <property type="match status" value="1"/>
</dbReference>
<dbReference type="EMBL" id="ML978727">
    <property type="protein sequence ID" value="KAF2085975.1"/>
    <property type="molecule type" value="Genomic_DNA"/>
</dbReference>
<dbReference type="PANTHER" id="PTHR44090:SF1">
    <property type="entry name" value="SUPERKILLER COMPLEX PROTEIN 8"/>
    <property type="match status" value="1"/>
</dbReference>
<dbReference type="InterPro" id="IPR036322">
    <property type="entry name" value="WD40_repeat_dom_sf"/>
</dbReference>
<dbReference type="SUPFAM" id="SSF57829">
    <property type="entry name" value="Zn-binding ribosomal proteins"/>
    <property type="match status" value="1"/>
</dbReference>
<evidence type="ECO:0000259" key="7">
    <source>
        <dbReference type="Pfam" id="PF23414"/>
    </source>
</evidence>
<evidence type="ECO:0000256" key="5">
    <source>
        <dbReference type="ARBA" id="ARBA00023274"/>
    </source>
</evidence>
<dbReference type="OrthoDB" id="10251741at2759"/>
<evidence type="ECO:0000313" key="9">
    <source>
        <dbReference type="Proteomes" id="UP000799776"/>
    </source>
</evidence>
<feature type="repeat" description="WD" evidence="6">
    <location>
        <begin position="203"/>
        <end position="244"/>
    </location>
</feature>
<feature type="repeat" description="WD" evidence="6">
    <location>
        <begin position="331"/>
        <end position="372"/>
    </location>
</feature>
<name>A0A9P4HQF0_9PEZI</name>
<reference evidence="8" key="1">
    <citation type="journal article" date="2020" name="Stud. Mycol.">
        <title>101 Dothideomycetes genomes: a test case for predicting lifestyles and emergence of pathogens.</title>
        <authorList>
            <person name="Haridas S."/>
            <person name="Albert R."/>
            <person name="Binder M."/>
            <person name="Bloem J."/>
            <person name="Labutti K."/>
            <person name="Salamov A."/>
            <person name="Andreopoulos B."/>
            <person name="Baker S."/>
            <person name="Barry K."/>
            <person name="Bills G."/>
            <person name="Bluhm B."/>
            <person name="Cannon C."/>
            <person name="Castanera R."/>
            <person name="Culley D."/>
            <person name="Daum C."/>
            <person name="Ezra D."/>
            <person name="Gonzalez J."/>
            <person name="Henrissat B."/>
            <person name="Kuo A."/>
            <person name="Liang C."/>
            <person name="Lipzen A."/>
            <person name="Lutzoni F."/>
            <person name="Magnuson J."/>
            <person name="Mondo S."/>
            <person name="Nolan M."/>
            <person name="Ohm R."/>
            <person name="Pangilinan J."/>
            <person name="Park H.-J."/>
            <person name="Ramirez L."/>
            <person name="Alfaro M."/>
            <person name="Sun H."/>
            <person name="Tritt A."/>
            <person name="Yoshinaga Y."/>
            <person name="Zwiers L.-H."/>
            <person name="Turgeon B."/>
            <person name="Goodwin S."/>
            <person name="Spatafora J."/>
            <person name="Crous P."/>
            <person name="Grigoriev I."/>
        </authorList>
    </citation>
    <scope>NUCLEOTIDE SEQUENCE</scope>
    <source>
        <strain evidence="8">CBS 121410</strain>
    </source>
</reference>
<keyword evidence="9" id="KW-1185">Reference proteome</keyword>
<keyword evidence="5" id="KW-0687">Ribonucleoprotein</keyword>
<dbReference type="Proteomes" id="UP000799776">
    <property type="component" value="Unassembled WGS sequence"/>
</dbReference>
<evidence type="ECO:0000256" key="6">
    <source>
        <dbReference type="PROSITE-ProRule" id="PRU00221"/>
    </source>
</evidence>
<dbReference type="Pfam" id="PF01783">
    <property type="entry name" value="Ribosomal_L32p"/>
    <property type="match status" value="1"/>
</dbReference>
<dbReference type="AlphaFoldDB" id="A0A9P4HQF0"/>
<evidence type="ECO:0000256" key="3">
    <source>
        <dbReference type="ARBA" id="ARBA00022737"/>
    </source>
</evidence>
<keyword evidence="4" id="KW-0689">Ribosomal protein</keyword>
<dbReference type="PROSITE" id="PS00678">
    <property type="entry name" value="WD_REPEATS_1"/>
    <property type="match status" value="1"/>
</dbReference>
<dbReference type="InterPro" id="IPR051510">
    <property type="entry name" value="SKI8"/>
</dbReference>
<dbReference type="GO" id="GO:0006412">
    <property type="term" value="P:translation"/>
    <property type="evidence" value="ECO:0007669"/>
    <property type="project" value="InterPro"/>
</dbReference>
<dbReference type="SUPFAM" id="SSF50978">
    <property type="entry name" value="WD40 repeat-like"/>
    <property type="match status" value="1"/>
</dbReference>
<dbReference type="PANTHER" id="PTHR44090">
    <property type="entry name" value="WD REPEAT-CONTAINING PROTEIN 61"/>
    <property type="match status" value="1"/>
</dbReference>
<proteinExistence type="inferred from homology"/>
<dbReference type="GO" id="GO:0003735">
    <property type="term" value="F:structural constituent of ribosome"/>
    <property type="evidence" value="ECO:0007669"/>
    <property type="project" value="InterPro"/>
</dbReference>
<evidence type="ECO:0000256" key="2">
    <source>
        <dbReference type="ARBA" id="ARBA00022574"/>
    </source>
</evidence>
<comment type="caution">
    <text evidence="8">The sequence shown here is derived from an EMBL/GenBank/DDBJ whole genome shotgun (WGS) entry which is preliminary data.</text>
</comment>
<dbReference type="GO" id="GO:0015934">
    <property type="term" value="C:large ribosomal subunit"/>
    <property type="evidence" value="ECO:0007669"/>
    <property type="project" value="InterPro"/>
</dbReference>
<evidence type="ECO:0000256" key="1">
    <source>
        <dbReference type="ARBA" id="ARBA00008560"/>
    </source>
</evidence>
<dbReference type="Gene3D" id="2.130.10.10">
    <property type="entry name" value="YVTN repeat-like/Quinoprotein amine dehydrogenase"/>
    <property type="match status" value="1"/>
</dbReference>
<dbReference type="InterPro" id="IPR011332">
    <property type="entry name" value="Ribosomal_zn-bd"/>
</dbReference>
<dbReference type="Pfam" id="PF23414">
    <property type="entry name" value="Beta-prop_EML_2"/>
    <property type="match status" value="1"/>
</dbReference>
<sequence>MAAAPRILPPLLQRLRQPLPVIPIRVPAAAAAAISGVTGILNDIWEGILRAVPKKKTSHMKKRHRQMAGKALKDVSALVKCSGCGRIKMAHVLCPHCSKQYLTLHTIPAAHPTDIFALAPTRTALLTASGSSSIRIYDTTSPDFLLAQTLENAHKLGCHHLVTSKDGKKAASAGFGGECKIWREEEGGENGKGEWREEGRIVEGNKAGELWAVALSEDGRYLASTTYDGRINVWDTSSPEKQKIRSYETKGSFGMCVDLSTDGRFTASGHENGSVYVFNNDTGRLLHSLPGLIKPVRAVKFSPASKLLAAAGDARTIAIYDVVSGEQVANFAGHAAWVMCLDWSDTGEYLLSSSFDGKAKIWSLESRTCVATHSQSEKTLWAAKWLPKTTRSEMFAVAGAERSVGIWREASGS</sequence>
<dbReference type="PROSITE" id="PS50294">
    <property type="entry name" value="WD_REPEATS_REGION"/>
    <property type="match status" value="1"/>
</dbReference>
<gene>
    <name evidence="8" type="ORF">K490DRAFT_74842</name>
</gene>
<feature type="domain" description="EML-like second beta-propeller" evidence="7">
    <location>
        <begin position="210"/>
        <end position="383"/>
    </location>
</feature>
<evidence type="ECO:0000313" key="8">
    <source>
        <dbReference type="EMBL" id="KAF2085975.1"/>
    </source>
</evidence>
<dbReference type="SMART" id="SM00320">
    <property type="entry name" value="WD40"/>
    <property type="match status" value="7"/>
</dbReference>
<keyword evidence="2 6" id="KW-0853">WD repeat</keyword>
<dbReference type="InterPro" id="IPR002677">
    <property type="entry name" value="Ribosomal_bL32"/>
</dbReference>
<keyword evidence="3" id="KW-0677">Repeat</keyword>
<dbReference type="InterPro" id="IPR001680">
    <property type="entry name" value="WD40_rpt"/>
</dbReference>
<protein>
    <submittedName>
        <fullName evidence="8">WD40 repeat-like protein</fullName>
    </submittedName>
</protein>
<dbReference type="HAMAP" id="MF_00340">
    <property type="entry name" value="Ribosomal_bL32"/>
    <property type="match status" value="1"/>
</dbReference>
<feature type="repeat" description="WD" evidence="6">
    <location>
        <begin position="289"/>
        <end position="330"/>
    </location>
</feature>
<dbReference type="GO" id="GO:0005634">
    <property type="term" value="C:nucleus"/>
    <property type="evidence" value="ECO:0007669"/>
    <property type="project" value="TreeGrafter"/>
</dbReference>
<accession>A0A9P4HQF0</accession>
<comment type="similarity">
    <text evidence="1">Belongs to the bacterial ribosomal protein bL32 family.</text>
</comment>
<organism evidence="8 9">
    <name type="scientific">Saccharata proteae CBS 121410</name>
    <dbReference type="NCBI Taxonomy" id="1314787"/>
    <lineage>
        <taxon>Eukaryota</taxon>
        <taxon>Fungi</taxon>
        <taxon>Dikarya</taxon>
        <taxon>Ascomycota</taxon>
        <taxon>Pezizomycotina</taxon>
        <taxon>Dothideomycetes</taxon>
        <taxon>Dothideomycetes incertae sedis</taxon>
        <taxon>Botryosphaeriales</taxon>
        <taxon>Saccharataceae</taxon>
        <taxon>Saccharata</taxon>
    </lineage>
</organism>
<dbReference type="PROSITE" id="PS50082">
    <property type="entry name" value="WD_REPEATS_2"/>
    <property type="match status" value="3"/>
</dbReference>
<dbReference type="InterPro" id="IPR015943">
    <property type="entry name" value="WD40/YVTN_repeat-like_dom_sf"/>
</dbReference>
<dbReference type="InterPro" id="IPR055442">
    <property type="entry name" value="Beta-prop_EML-like_2nd"/>
</dbReference>